<dbReference type="EMBL" id="VEVO01000004">
    <property type="protein sequence ID" value="KAF0042955.1"/>
    <property type="molecule type" value="Genomic_DNA"/>
</dbReference>
<comment type="caution">
    <text evidence="1">The sequence shown here is derived from an EMBL/GenBank/DDBJ whole genome shotgun (WGS) entry which is preliminary data.</text>
</comment>
<proteinExistence type="predicted"/>
<organism evidence="1 2">
    <name type="scientific">Scophthalmus maximus</name>
    <name type="common">Turbot</name>
    <name type="synonym">Psetta maxima</name>
    <dbReference type="NCBI Taxonomy" id="52904"/>
    <lineage>
        <taxon>Eukaryota</taxon>
        <taxon>Metazoa</taxon>
        <taxon>Chordata</taxon>
        <taxon>Craniata</taxon>
        <taxon>Vertebrata</taxon>
        <taxon>Euteleostomi</taxon>
        <taxon>Actinopterygii</taxon>
        <taxon>Neopterygii</taxon>
        <taxon>Teleostei</taxon>
        <taxon>Neoteleostei</taxon>
        <taxon>Acanthomorphata</taxon>
        <taxon>Carangaria</taxon>
        <taxon>Pleuronectiformes</taxon>
        <taxon>Pleuronectoidei</taxon>
        <taxon>Scophthalmidae</taxon>
        <taxon>Scophthalmus</taxon>
    </lineage>
</organism>
<name>A0A6A4TCL9_SCOMX</name>
<evidence type="ECO:0000313" key="2">
    <source>
        <dbReference type="Proteomes" id="UP000438429"/>
    </source>
</evidence>
<sequence>MLNIDLRRREKCQNLIVISAVSACFLFAKSPARTGLERRCGTSECLTWECARLTGNKESPKAFSVSTQLFIASMQTGTGRKPSEALFTSPWVILHKPMVRSTVIASTTPQRERSVSGESCSCESAQRDPGCYFNAGRRNQHRALGLLLLLHCFVLV</sequence>
<evidence type="ECO:0000313" key="1">
    <source>
        <dbReference type="EMBL" id="KAF0042955.1"/>
    </source>
</evidence>
<dbReference type="AlphaFoldDB" id="A0A6A4TCL9"/>
<dbReference type="PROSITE" id="PS51257">
    <property type="entry name" value="PROKAR_LIPOPROTEIN"/>
    <property type="match status" value="1"/>
</dbReference>
<dbReference type="Proteomes" id="UP000438429">
    <property type="component" value="Unassembled WGS sequence"/>
</dbReference>
<gene>
    <name evidence="1" type="ORF">F2P81_004292</name>
</gene>
<protein>
    <submittedName>
        <fullName evidence="1">Uncharacterized protein</fullName>
    </submittedName>
</protein>
<reference evidence="1 2" key="1">
    <citation type="submission" date="2019-06" db="EMBL/GenBank/DDBJ databases">
        <title>Draft genomes of female and male turbot (Scophthalmus maximus).</title>
        <authorList>
            <person name="Xu H."/>
            <person name="Xu X.-W."/>
            <person name="Shao C."/>
            <person name="Chen S."/>
        </authorList>
    </citation>
    <scope>NUCLEOTIDE SEQUENCE [LARGE SCALE GENOMIC DNA]</scope>
    <source>
        <strain evidence="1">Ysfricsl-2016a</strain>
        <tissue evidence="1">Blood</tissue>
    </source>
</reference>
<accession>A0A6A4TCL9</accession>